<evidence type="ECO:0000256" key="1">
    <source>
        <dbReference type="SAM" id="SignalP"/>
    </source>
</evidence>
<dbReference type="RefSeq" id="WP_135957474.1">
    <property type="nucleotide sequence ID" value="NZ_CANEKG010000053.1"/>
</dbReference>
<evidence type="ECO:0000313" key="2">
    <source>
        <dbReference type="EMBL" id="TGY73589.1"/>
    </source>
</evidence>
<reference evidence="2 3" key="1">
    <citation type="submission" date="2019-04" db="EMBL/GenBank/DDBJ databases">
        <title>Microbes associate with the intestines of laboratory mice.</title>
        <authorList>
            <person name="Navarre W."/>
            <person name="Wong E."/>
            <person name="Huang K."/>
            <person name="Tropini C."/>
            <person name="Ng K."/>
            <person name="Yu B."/>
        </authorList>
    </citation>
    <scope>NUCLEOTIDE SEQUENCE [LARGE SCALE GENOMIC DNA]</scope>
    <source>
        <strain evidence="2 3">NM06_A21</strain>
    </source>
</reference>
<evidence type="ECO:0008006" key="4">
    <source>
        <dbReference type="Google" id="ProtNLM"/>
    </source>
</evidence>
<dbReference type="AlphaFoldDB" id="A0A4V3RU60"/>
<feature type="chain" id="PRO_5020849336" description="Peptidyl-prolyl cis-trans isomerase" evidence="1">
    <location>
        <begin position="22"/>
        <end position="311"/>
    </location>
</feature>
<comment type="caution">
    <text evidence="2">The sequence shown here is derived from an EMBL/GenBank/DDBJ whole genome shotgun (WGS) entry which is preliminary data.</text>
</comment>
<organism evidence="2 3">
    <name type="scientific">Muribaculum intestinale</name>
    <dbReference type="NCBI Taxonomy" id="1796646"/>
    <lineage>
        <taxon>Bacteria</taxon>
        <taxon>Pseudomonadati</taxon>
        <taxon>Bacteroidota</taxon>
        <taxon>Bacteroidia</taxon>
        <taxon>Bacteroidales</taxon>
        <taxon>Muribaculaceae</taxon>
        <taxon>Muribaculum</taxon>
    </lineage>
</organism>
<evidence type="ECO:0000313" key="3">
    <source>
        <dbReference type="Proteomes" id="UP000306630"/>
    </source>
</evidence>
<dbReference type="PROSITE" id="PS51257">
    <property type="entry name" value="PROKAR_LIPOPROTEIN"/>
    <property type="match status" value="1"/>
</dbReference>
<proteinExistence type="predicted"/>
<sequence length="311" mass="35076">MKRYFAMHNLLVCFPIACVIAAMVSSCGAGSHGGVSEPGVLVKIGDARLTVSELNEAMPYGLSGADSAEWCMGYIDSWIERKTVGLEAARNIADTRRIDRMAEEYRNDLIMLEYRKVMAEQQGAPQYSDDSLRREYDRQPGLYRCSQPMVRGIFLSVDKKHPHINDLRRWSRSSVEADLEKLEKESLDPAVEYIYFRDRWLPWSDIVARVPGGVDAESEKLPARHQDFETTVGDRVYMLAVNDRLSDGDQMPFELARDAVAGMLQSASAADYDRRLRRDLVKRAYDNGLVKLSPELAGKVGMSPADKQDNK</sequence>
<dbReference type="Proteomes" id="UP000306630">
    <property type="component" value="Unassembled WGS sequence"/>
</dbReference>
<keyword evidence="1" id="KW-0732">Signal</keyword>
<feature type="signal peptide" evidence="1">
    <location>
        <begin position="1"/>
        <end position="21"/>
    </location>
</feature>
<protein>
    <recommendedName>
        <fullName evidence="4">Peptidyl-prolyl cis-trans isomerase</fullName>
    </recommendedName>
</protein>
<gene>
    <name evidence="2" type="ORF">E5333_08845</name>
</gene>
<accession>A0A4V3RU60</accession>
<dbReference type="EMBL" id="SRYD01000032">
    <property type="protein sequence ID" value="TGY73589.1"/>
    <property type="molecule type" value="Genomic_DNA"/>
</dbReference>
<name>A0A4V3RU60_9BACT</name>